<dbReference type="eggNOG" id="COG3164">
    <property type="taxonomic scope" value="Bacteria"/>
</dbReference>
<keyword evidence="5" id="KW-1185">Reference proteome</keyword>
<evidence type="ECO:0000313" key="5">
    <source>
        <dbReference type="Proteomes" id="UP000007029"/>
    </source>
</evidence>
<reference evidence="4 5" key="1">
    <citation type="journal article" date="2007" name="J. Bacteriol.">
        <title>The complete genome sequence of Roseobacter denitrificans reveals a mixotrophic rather than photosynthetic metabolism.</title>
        <authorList>
            <person name="Swingley W.D."/>
            <person name="Sadekar S."/>
            <person name="Mastrian S.D."/>
            <person name="Matthies H.J."/>
            <person name="Hao J."/>
            <person name="Ramos H."/>
            <person name="Acharya C.R."/>
            <person name="Conrad A.L."/>
            <person name="Taylor H.L."/>
            <person name="Dejesa L.C."/>
            <person name="Shah M.K."/>
            <person name="O'huallachain M.E."/>
            <person name="Lince M.T."/>
            <person name="Blankenship R.E."/>
            <person name="Beatty J.T."/>
            <person name="Touchman J.W."/>
        </authorList>
    </citation>
    <scope>NUCLEOTIDE SEQUENCE [LARGE SCALE GENOMIC DNA]</scope>
    <source>
        <strain evidence="5">ATCC 33942 / OCh 114</strain>
    </source>
</reference>
<dbReference type="Proteomes" id="UP000007029">
    <property type="component" value="Chromosome"/>
</dbReference>
<protein>
    <recommendedName>
        <fullName evidence="3">YhdP central domain-containing protein</fullName>
    </recommendedName>
</protein>
<dbReference type="STRING" id="375451.RD1_2999"/>
<keyword evidence="2" id="KW-0472">Membrane</keyword>
<sequence>MQVDDKETLKMRRARRRKRTLIWTGVIFALLLVGASVSALWLQGRELLAPPWLRDRIEAQLGQAVPDVDISFGEVVVVIDDDWRPRFSVRDVHLADAQGAEIVSFSDVSGALSLSALMERRLSLGTLFVNGVFVTLHRSPDGPLSLSTTANAEVVSMQAPTLVELVSELDKLLLRPVLRDLSLFEMRAITLRYEDARADRAWTVDGGTMRLRRAGDALGINVDLAVLGGGADVATLSADYTGTIGAAQASFGLALENIDAGDVASQGAAVSWLSVLQAPISATLRGSTQEDGALAPLNVALQIGAGVIQPTPQAQPIPIDGARSYFSYLPQEQMLRFDAFGIDSKWGRGSLEGQAVLESVENGRIGSLVGQFRLSELLVNPAGFYDAPVRIEATELDFRLKLAPFSLTLGRLDIRDQGNNLSARGELSAGEQGWDVSVDANLDALSSERLLTLWPEAVVPKTRNWISENIKTAHISDAVASLRITQGGAPETYLGFDFHDADFTFIDEMPPITGGTGHASLFKNRFAIAIDEGAVTAPQGGRVEVAGSSFIVPDVKAKPDPPGVVRLNGQSSVTAALSLLDQPPLEVMQKADVPVDVADGQLDFAGTLSLPLKKGTKVDDVEFDVSGVVTQARSDRLLKDRRLAADTLGLTASEAGIEVAGRGTIDDVPVDVVWSQAIGTPDQPTPGRVEGRARIDRAALETFGIDLPGDMVRGSGTADIAIDLLKGTPPQFSLTSDLVGLDMALPPLGWSKPASTAGTLAVDMTLGEAPKVDRILLEAPGLFAEGDVTLTPQQQLERMRLREVRLGNWLNAPVDIVGRGADLPPGIVLRGGTVDLRRADLPSGLEPRANSGPLTVTLDRLTVSDTIAITDMRGAFQTSGGLAGNFDGQINGAARVVGQVSPQNGRPALQLSAQDAGRALAASGLVQQVRGGALQLSLVPVGTGGAFDGKLSVQNITVRDAPTMAALLNSISIVGLINELNGDGIYFSDVNADFRLAPSQITVREASATGASIGLSMDGVFEPASGRLNMEGVISPVYMLNAIGSVLTRPGEGLFGFNYSITGTAQSPEVFVNPLTALAPGMLRNLFRGSRAKAPLEAGEPVPVPEPRRTPVVTRGEDR</sequence>
<dbReference type="KEGG" id="rde:RD1_2999"/>
<gene>
    <name evidence="4" type="ordered locus">RD1_2999</name>
</gene>
<keyword evidence="2" id="KW-0812">Transmembrane</keyword>
<feature type="domain" description="YhdP central" evidence="3">
    <location>
        <begin position="374"/>
        <end position="801"/>
    </location>
</feature>
<dbReference type="Pfam" id="PF13116">
    <property type="entry name" value="YhdP"/>
    <property type="match status" value="1"/>
</dbReference>
<name>Q164S5_ROSDO</name>
<organism evidence="4 5">
    <name type="scientific">Roseobacter denitrificans (strain ATCC 33942 / OCh 114)</name>
    <name type="common">Erythrobacter sp. (strain OCh 114)</name>
    <name type="synonym">Roseobacter denitrificans</name>
    <dbReference type="NCBI Taxonomy" id="375451"/>
    <lineage>
        <taxon>Bacteria</taxon>
        <taxon>Pseudomonadati</taxon>
        <taxon>Pseudomonadota</taxon>
        <taxon>Alphaproteobacteria</taxon>
        <taxon>Rhodobacterales</taxon>
        <taxon>Roseobacteraceae</taxon>
        <taxon>Roseobacter</taxon>
    </lineage>
</organism>
<keyword evidence="2" id="KW-1133">Transmembrane helix</keyword>
<dbReference type="EMBL" id="CP000362">
    <property type="protein sequence ID" value="ABG32518.1"/>
    <property type="molecule type" value="Genomic_DNA"/>
</dbReference>
<accession>Q164S5</accession>
<feature type="transmembrane region" description="Helical" evidence="2">
    <location>
        <begin position="21"/>
        <end position="42"/>
    </location>
</feature>
<evidence type="ECO:0000259" key="3">
    <source>
        <dbReference type="Pfam" id="PF13116"/>
    </source>
</evidence>
<evidence type="ECO:0000256" key="1">
    <source>
        <dbReference type="SAM" id="MobiDB-lite"/>
    </source>
</evidence>
<dbReference type="InterPro" id="IPR025263">
    <property type="entry name" value="YhdP_central"/>
</dbReference>
<evidence type="ECO:0000256" key="2">
    <source>
        <dbReference type="SAM" id="Phobius"/>
    </source>
</evidence>
<proteinExistence type="predicted"/>
<feature type="region of interest" description="Disordered" evidence="1">
    <location>
        <begin position="1094"/>
        <end position="1119"/>
    </location>
</feature>
<feature type="compositionally biased region" description="Low complexity" evidence="1">
    <location>
        <begin position="1110"/>
        <end position="1119"/>
    </location>
</feature>
<dbReference type="AlphaFoldDB" id="Q164S5"/>
<evidence type="ECO:0000313" key="4">
    <source>
        <dbReference type="EMBL" id="ABG32518.1"/>
    </source>
</evidence>
<dbReference type="HOGENOM" id="CLU_007198_0_0_5"/>